<organism evidence="1 2">
    <name type="scientific">Clostridium aceticum</name>
    <dbReference type="NCBI Taxonomy" id="84022"/>
    <lineage>
        <taxon>Bacteria</taxon>
        <taxon>Bacillati</taxon>
        <taxon>Bacillota</taxon>
        <taxon>Clostridia</taxon>
        <taxon>Eubacteriales</taxon>
        <taxon>Clostridiaceae</taxon>
        <taxon>Clostridium</taxon>
    </lineage>
</organism>
<reference evidence="1 2" key="1">
    <citation type="submission" date="2014-10" db="EMBL/GenBank/DDBJ databases">
        <title>Genome sequence of Clostridium aceticum DSM 1496.</title>
        <authorList>
            <person name="Poehlein A."/>
            <person name="Schiel-Bengelsdorf B."/>
            <person name="Gottschalk G."/>
            <person name="Duerre P."/>
            <person name="Daniel R."/>
        </authorList>
    </citation>
    <scope>NUCLEOTIDE SEQUENCE [LARGE SCALE GENOMIC DNA]</scope>
    <source>
        <strain evidence="1 2">DSM 1496</strain>
    </source>
</reference>
<protein>
    <submittedName>
        <fullName evidence="1">Uncharacterized protein</fullName>
    </submittedName>
</protein>
<evidence type="ECO:0000313" key="1">
    <source>
        <dbReference type="EMBL" id="AKL94400.1"/>
    </source>
</evidence>
<dbReference type="OrthoDB" id="2026298at2"/>
<gene>
    <name evidence="1" type="ORF">CACET_c08920</name>
</gene>
<accession>A0A0D8IDM7</accession>
<dbReference type="RefSeq" id="WP_044823456.1">
    <property type="nucleotide sequence ID" value="NZ_CP009687.1"/>
</dbReference>
<dbReference type="EMBL" id="CP009687">
    <property type="protein sequence ID" value="AKL94400.1"/>
    <property type="molecule type" value="Genomic_DNA"/>
</dbReference>
<dbReference type="PATRIC" id="fig|84022.5.peg.2434"/>
<keyword evidence="2" id="KW-1185">Reference proteome</keyword>
<name>A0A0D8IDM7_9CLOT</name>
<dbReference type="KEGG" id="cace:CACET_c08920"/>
<dbReference type="AlphaFoldDB" id="A0A0D8IDM7"/>
<proteinExistence type="predicted"/>
<sequence length="130" mass="14453">MAKKKRKKDSLGKCMILIGSITVLNLMGISYGYWNGGLQMIASLSTGKMDLEVIPRNDQITLTPGSTGSLSYEIVDYSTIPVKFGEYEVMASEGIYVDYNDGNVLVEVPKDQDPGDYSFEIELKYYQAND</sequence>
<dbReference type="Proteomes" id="UP000035704">
    <property type="component" value="Chromosome"/>
</dbReference>
<evidence type="ECO:0000313" key="2">
    <source>
        <dbReference type="Proteomes" id="UP000035704"/>
    </source>
</evidence>
<dbReference type="STRING" id="84022.CACET_c08920"/>